<dbReference type="Proteomes" id="UP001430953">
    <property type="component" value="Unassembled WGS sequence"/>
</dbReference>
<dbReference type="EMBL" id="JADYXP020000005">
    <property type="protein sequence ID" value="KAL0123325.1"/>
    <property type="molecule type" value="Genomic_DNA"/>
</dbReference>
<organism evidence="1 2">
    <name type="scientific">Cardiocondyla obscurior</name>
    <dbReference type="NCBI Taxonomy" id="286306"/>
    <lineage>
        <taxon>Eukaryota</taxon>
        <taxon>Metazoa</taxon>
        <taxon>Ecdysozoa</taxon>
        <taxon>Arthropoda</taxon>
        <taxon>Hexapoda</taxon>
        <taxon>Insecta</taxon>
        <taxon>Pterygota</taxon>
        <taxon>Neoptera</taxon>
        <taxon>Endopterygota</taxon>
        <taxon>Hymenoptera</taxon>
        <taxon>Apocrita</taxon>
        <taxon>Aculeata</taxon>
        <taxon>Formicoidea</taxon>
        <taxon>Formicidae</taxon>
        <taxon>Myrmicinae</taxon>
        <taxon>Cardiocondyla</taxon>
    </lineage>
</organism>
<evidence type="ECO:0000313" key="1">
    <source>
        <dbReference type="EMBL" id="KAL0123325.1"/>
    </source>
</evidence>
<accession>A0AAW2G775</accession>
<name>A0AAW2G775_9HYME</name>
<gene>
    <name evidence="1" type="ORF">PUN28_005688</name>
</gene>
<evidence type="ECO:0000313" key="2">
    <source>
        <dbReference type="Proteomes" id="UP001430953"/>
    </source>
</evidence>
<keyword evidence="2" id="KW-1185">Reference proteome</keyword>
<reference evidence="1 2" key="1">
    <citation type="submission" date="2023-03" db="EMBL/GenBank/DDBJ databases">
        <title>High recombination rates correlate with genetic variation in Cardiocondyla obscurior ants.</title>
        <authorList>
            <person name="Errbii M."/>
        </authorList>
    </citation>
    <scope>NUCLEOTIDE SEQUENCE [LARGE SCALE GENOMIC DNA]</scope>
    <source>
        <strain evidence="1">Alpha-2009</strain>
        <tissue evidence="1">Whole body</tissue>
    </source>
</reference>
<protein>
    <submittedName>
        <fullName evidence="1">Uncharacterized protein</fullName>
    </submittedName>
</protein>
<dbReference type="AlphaFoldDB" id="A0AAW2G775"/>
<proteinExistence type="predicted"/>
<sequence length="229" mass="26832">MRTDMYVKQKLVHAFTHGIDSALRCPRTILSRTLNSARHNISVNAIYTCRAEAARSRSKRGAWNDCATRIKRENFKPTPIRFPRHLYLENVSRRLSYGSVRKSADGRENCCLRTVLQLLKIKEKIKKGTDFSSIKKKLIIEKLSGIKRGEIYKLMSFRITIFNNKIKCHRLNSYVNYNCELVNCITFLYKYKRTRSQRRVFAYPAEDNSLECPTRDSFEFSCFSHTRPA</sequence>
<comment type="caution">
    <text evidence="1">The sequence shown here is derived from an EMBL/GenBank/DDBJ whole genome shotgun (WGS) entry which is preliminary data.</text>
</comment>